<dbReference type="GO" id="GO:0009805">
    <property type="term" value="P:coumarin biosynthetic process"/>
    <property type="evidence" value="ECO:0007669"/>
    <property type="project" value="UniProtKB-ARBA"/>
</dbReference>
<dbReference type="PANTHER" id="PTHR47991">
    <property type="entry name" value="OXOGLUTARATE/IRON-DEPENDENT DIOXYGENASE"/>
    <property type="match status" value="1"/>
</dbReference>
<keyword evidence="7" id="KW-1185">Reference proteome</keyword>
<accession>A0A8X8VYI3</accession>
<keyword evidence="3 4" id="KW-0408">Iron</keyword>
<dbReference type="GO" id="GO:0016705">
    <property type="term" value="F:oxidoreductase activity, acting on paired donors, with incorporation or reduction of molecular oxygen"/>
    <property type="evidence" value="ECO:0007669"/>
    <property type="project" value="UniProtKB-ARBA"/>
</dbReference>
<sequence>MAEKNNSCSSFSMGKSAQERGLPYVPKCYKAQPFDGSKTDAHVFDVPTIDMAGIQDLTGRSVIVDQIVNHGIEEATIEGALSVASGFLNLTTEEKAKYMSNDVHKPVRYGTSIKDGVDKVQFWRIFLKHYSHPLNQWIHMWPDSPLDYKEKMGKYVSELEMVAQKTARLITDSVGLWPTYLKKEIDNGMQVMAVTGSPPCPEPELALGHPAHSDYCGLTLLLQDSPGLQILDSDTNTWMLVPVVQGALQVLVGDQVEVLTNGRYKSVVHRVVLSSNQPRISIAGLHSLGMDVQVQPPPEMADAHRLGRYRQSSFHDFLDFISKNDLGQGSFLDMLKIDQPN</sequence>
<protein>
    <recommendedName>
        <fullName evidence="5">Fe2OG dioxygenase domain-containing protein</fullName>
    </recommendedName>
</protein>
<gene>
    <name evidence="6" type="ORF">SASPL_155545</name>
</gene>
<keyword evidence="2 4" id="KW-0479">Metal-binding</keyword>
<dbReference type="Proteomes" id="UP000298416">
    <property type="component" value="Unassembled WGS sequence"/>
</dbReference>
<dbReference type="InterPro" id="IPR026992">
    <property type="entry name" value="DIOX_N"/>
</dbReference>
<evidence type="ECO:0000256" key="1">
    <source>
        <dbReference type="ARBA" id="ARBA00008056"/>
    </source>
</evidence>
<organism evidence="6">
    <name type="scientific">Salvia splendens</name>
    <name type="common">Scarlet sage</name>
    <dbReference type="NCBI Taxonomy" id="180675"/>
    <lineage>
        <taxon>Eukaryota</taxon>
        <taxon>Viridiplantae</taxon>
        <taxon>Streptophyta</taxon>
        <taxon>Embryophyta</taxon>
        <taxon>Tracheophyta</taxon>
        <taxon>Spermatophyta</taxon>
        <taxon>Magnoliopsida</taxon>
        <taxon>eudicotyledons</taxon>
        <taxon>Gunneridae</taxon>
        <taxon>Pentapetalae</taxon>
        <taxon>asterids</taxon>
        <taxon>lamiids</taxon>
        <taxon>Lamiales</taxon>
        <taxon>Lamiaceae</taxon>
        <taxon>Nepetoideae</taxon>
        <taxon>Mentheae</taxon>
        <taxon>Salviinae</taxon>
        <taxon>Salvia</taxon>
        <taxon>Salvia subgen. Calosphace</taxon>
        <taxon>core Calosphace</taxon>
    </lineage>
</organism>
<reference evidence="6" key="2">
    <citation type="submission" date="2020-08" db="EMBL/GenBank/DDBJ databases">
        <title>Plant Genome Project.</title>
        <authorList>
            <person name="Zhang R.-G."/>
        </authorList>
    </citation>
    <scope>NUCLEOTIDE SEQUENCE</scope>
    <source>
        <strain evidence="6">Huo1</strain>
        <tissue evidence="6">Leaf</tissue>
    </source>
</reference>
<evidence type="ECO:0000256" key="2">
    <source>
        <dbReference type="ARBA" id="ARBA00022723"/>
    </source>
</evidence>
<dbReference type="Pfam" id="PF03171">
    <property type="entry name" value="2OG-FeII_Oxy"/>
    <property type="match status" value="1"/>
</dbReference>
<reference evidence="6" key="1">
    <citation type="submission" date="2018-01" db="EMBL/GenBank/DDBJ databases">
        <authorList>
            <person name="Mao J.F."/>
        </authorList>
    </citation>
    <scope>NUCLEOTIDE SEQUENCE</scope>
    <source>
        <strain evidence="6">Huo1</strain>
        <tissue evidence="6">Leaf</tissue>
    </source>
</reference>
<evidence type="ECO:0000256" key="3">
    <source>
        <dbReference type="ARBA" id="ARBA00023004"/>
    </source>
</evidence>
<keyword evidence="4" id="KW-0560">Oxidoreductase</keyword>
<proteinExistence type="inferred from homology"/>
<evidence type="ECO:0000313" key="6">
    <source>
        <dbReference type="EMBL" id="KAG6384631.1"/>
    </source>
</evidence>
<evidence type="ECO:0000259" key="5">
    <source>
        <dbReference type="PROSITE" id="PS51471"/>
    </source>
</evidence>
<comment type="similarity">
    <text evidence="1 4">Belongs to the iron/ascorbate-dependent oxidoreductase family.</text>
</comment>
<dbReference type="PROSITE" id="PS51471">
    <property type="entry name" value="FE2OG_OXY"/>
    <property type="match status" value="1"/>
</dbReference>
<evidence type="ECO:0000256" key="4">
    <source>
        <dbReference type="RuleBase" id="RU003682"/>
    </source>
</evidence>
<name>A0A8X8VYI3_SALSN</name>
<dbReference type="InterPro" id="IPR005123">
    <property type="entry name" value="Oxoglu/Fe-dep_dioxygenase_dom"/>
</dbReference>
<dbReference type="OrthoDB" id="627829at2759"/>
<evidence type="ECO:0000313" key="7">
    <source>
        <dbReference type="Proteomes" id="UP000298416"/>
    </source>
</evidence>
<dbReference type="AlphaFoldDB" id="A0A8X8VYI3"/>
<feature type="domain" description="Fe2OG dioxygenase" evidence="5">
    <location>
        <begin position="187"/>
        <end position="288"/>
    </location>
</feature>
<dbReference type="Pfam" id="PF14226">
    <property type="entry name" value="DIOX_N"/>
    <property type="match status" value="1"/>
</dbReference>
<dbReference type="GO" id="GO:0002238">
    <property type="term" value="P:response to molecule of fungal origin"/>
    <property type="evidence" value="ECO:0007669"/>
    <property type="project" value="UniProtKB-ARBA"/>
</dbReference>
<comment type="caution">
    <text evidence="6">The sequence shown here is derived from an EMBL/GenBank/DDBJ whole genome shotgun (WGS) entry which is preliminary data.</text>
</comment>
<dbReference type="EMBL" id="PNBA02000027">
    <property type="protein sequence ID" value="KAG6384631.1"/>
    <property type="molecule type" value="Genomic_DNA"/>
</dbReference>
<dbReference type="GO" id="GO:0046872">
    <property type="term" value="F:metal ion binding"/>
    <property type="evidence" value="ECO:0007669"/>
    <property type="project" value="UniProtKB-KW"/>
</dbReference>
<dbReference type="InterPro" id="IPR050295">
    <property type="entry name" value="Plant_2OG-oxidoreductases"/>
</dbReference>
<dbReference type="InterPro" id="IPR044861">
    <property type="entry name" value="IPNS-like_FE2OG_OXY"/>
</dbReference>